<dbReference type="AlphaFoldDB" id="A0A2P8I7T5"/>
<keyword evidence="2" id="KW-1185">Reference proteome</keyword>
<name>A0A2P8I7T5_SACCR</name>
<dbReference type="EMBL" id="PYAX01000006">
    <property type="protein sequence ID" value="PSL54538.1"/>
    <property type="molecule type" value="Genomic_DNA"/>
</dbReference>
<dbReference type="InterPro" id="IPR036689">
    <property type="entry name" value="ESAT-6-like_sf"/>
</dbReference>
<dbReference type="Proteomes" id="UP000241118">
    <property type="component" value="Unassembled WGS sequence"/>
</dbReference>
<dbReference type="SUPFAM" id="SSF140453">
    <property type="entry name" value="EsxAB dimer-like"/>
    <property type="match status" value="1"/>
</dbReference>
<proteinExistence type="predicted"/>
<comment type="caution">
    <text evidence="1">The sequence shown here is derived from an EMBL/GenBank/DDBJ whole genome shotgun (WGS) entry which is preliminary data.</text>
</comment>
<reference evidence="1 2" key="1">
    <citation type="submission" date="2018-03" db="EMBL/GenBank/DDBJ databases">
        <title>Genomic Encyclopedia of Type Strains, Phase III (KMG-III): the genomes of soil and plant-associated and newly described type strains.</title>
        <authorList>
            <person name="Whitman W."/>
        </authorList>
    </citation>
    <scope>NUCLEOTIDE SEQUENCE [LARGE SCALE GENOMIC DNA]</scope>
    <source>
        <strain evidence="1 2">CGMCC 4.7097</strain>
    </source>
</reference>
<organism evidence="1 2">
    <name type="scientific">Saccharothrix carnea</name>
    <dbReference type="NCBI Taxonomy" id="1280637"/>
    <lineage>
        <taxon>Bacteria</taxon>
        <taxon>Bacillati</taxon>
        <taxon>Actinomycetota</taxon>
        <taxon>Actinomycetes</taxon>
        <taxon>Pseudonocardiales</taxon>
        <taxon>Pseudonocardiaceae</taxon>
        <taxon>Saccharothrix</taxon>
    </lineage>
</organism>
<dbReference type="Gene3D" id="1.10.287.1060">
    <property type="entry name" value="ESAT-6-like"/>
    <property type="match status" value="1"/>
</dbReference>
<accession>A0A2P8I7T5</accession>
<dbReference type="RefSeq" id="WP_106616634.1">
    <property type="nucleotide sequence ID" value="NZ_PYAX01000006.1"/>
</dbReference>
<sequence length="102" mass="10372">MTGFRTDLARLAEGADDFTAFAERAGKIAGELSGVLDSIGDCWGADAIGQSFAASHVRPSGEVLTGLTGLSSGFGGVGERFAATARTYREVDEGNSDALGAI</sequence>
<dbReference type="OrthoDB" id="4562539at2"/>
<evidence type="ECO:0000313" key="2">
    <source>
        <dbReference type="Proteomes" id="UP000241118"/>
    </source>
</evidence>
<gene>
    <name evidence="1" type="ORF">B0I31_10652</name>
</gene>
<evidence type="ECO:0000313" key="1">
    <source>
        <dbReference type="EMBL" id="PSL54538.1"/>
    </source>
</evidence>
<protein>
    <recommendedName>
        <fullName evidence="3">Excreted virulence factor EspC (Type VII ESX diderm)</fullName>
    </recommendedName>
</protein>
<evidence type="ECO:0008006" key="3">
    <source>
        <dbReference type="Google" id="ProtNLM"/>
    </source>
</evidence>